<dbReference type="InterPro" id="IPR029044">
    <property type="entry name" value="Nucleotide-diphossugar_trans"/>
</dbReference>
<dbReference type="OrthoDB" id="1437090at2"/>
<dbReference type="PANTHER" id="PTHR31306:SF4">
    <property type="entry name" value="ALPHA-1,2-GALACTOSYLTRANSFERASE"/>
    <property type="match status" value="1"/>
</dbReference>
<keyword evidence="2" id="KW-0808">Transferase</keyword>
<evidence type="ECO:0000256" key="2">
    <source>
        <dbReference type="ARBA" id="ARBA00022679"/>
    </source>
</evidence>
<evidence type="ECO:0008006" key="5">
    <source>
        <dbReference type="Google" id="ProtNLM"/>
    </source>
</evidence>
<comment type="caution">
    <text evidence="3">The sequence shown here is derived from an EMBL/GenBank/DDBJ whole genome shotgun (WGS) entry which is preliminary data.</text>
</comment>
<dbReference type="GO" id="GO:0016020">
    <property type="term" value="C:membrane"/>
    <property type="evidence" value="ECO:0007669"/>
    <property type="project" value="InterPro"/>
</dbReference>
<dbReference type="PANTHER" id="PTHR31306">
    <property type="entry name" value="ALPHA-1,6-MANNOSYLTRANSFERASE MNN11-RELATED"/>
    <property type="match status" value="1"/>
</dbReference>
<evidence type="ECO:0000256" key="1">
    <source>
        <dbReference type="ARBA" id="ARBA00022676"/>
    </source>
</evidence>
<proteinExistence type="predicted"/>
<reference evidence="3 4" key="1">
    <citation type="submission" date="2019-07" db="EMBL/GenBank/DDBJ databases">
        <title>Seonamhaeicola sp. W255 draft genome.</title>
        <authorList>
            <person name="Zhang X.-Y."/>
            <person name="Zhang R."/>
            <person name="Zhong Y.-L."/>
            <person name="Du Z.-J."/>
        </authorList>
    </citation>
    <scope>NUCLEOTIDE SEQUENCE [LARGE SCALE GENOMIC DNA]</scope>
    <source>
        <strain evidence="3 4">W255</strain>
    </source>
</reference>
<organism evidence="3 4">
    <name type="scientific">Seonamhaeicola sediminis</name>
    <dbReference type="NCBI Taxonomy" id="2528206"/>
    <lineage>
        <taxon>Bacteria</taxon>
        <taxon>Pseudomonadati</taxon>
        <taxon>Bacteroidota</taxon>
        <taxon>Flavobacteriia</taxon>
        <taxon>Flavobacteriales</taxon>
        <taxon>Flavobacteriaceae</taxon>
    </lineage>
</organism>
<dbReference type="AlphaFoldDB" id="A0A562YH83"/>
<dbReference type="RefSeq" id="WP_133354942.1">
    <property type="nucleotide sequence ID" value="NZ_SMZJ02000001.1"/>
</dbReference>
<dbReference type="GO" id="GO:0006487">
    <property type="term" value="P:protein N-linked glycosylation"/>
    <property type="evidence" value="ECO:0007669"/>
    <property type="project" value="TreeGrafter"/>
</dbReference>
<dbReference type="Proteomes" id="UP000295814">
    <property type="component" value="Unassembled WGS sequence"/>
</dbReference>
<protein>
    <recommendedName>
        <fullName evidence="5">Nucleotide-diphospho-sugar transferase domain-containing protein</fullName>
    </recommendedName>
</protein>
<dbReference type="SUPFAM" id="SSF53448">
    <property type="entry name" value="Nucleotide-diphospho-sugar transferases"/>
    <property type="match status" value="1"/>
</dbReference>
<dbReference type="InterPro" id="IPR008630">
    <property type="entry name" value="Glyco_trans_34"/>
</dbReference>
<keyword evidence="4" id="KW-1185">Reference proteome</keyword>
<accession>A0A562YH83</accession>
<dbReference type="EMBL" id="SMZJ02000001">
    <property type="protein sequence ID" value="TWO34375.1"/>
    <property type="molecule type" value="Genomic_DNA"/>
</dbReference>
<sequence length="251" mass="29721">MKVCIISGRYPQTKFSSAINHKIYADKFGYSYIHCNYPTQAKNPYLNKIHYVLSFIDYFDYLVWIDDDAFFFDFEKDIMSFMPKGDKFLSFCKSPSFKELKTYLSSGQFIIKNNSLSKQFLRDILNISLNDIKAWWKKDLGYFSNGDQDAIIYLLLTKEAYKEKYILYNYKAFNSRAENLFNKDVHKPLILHFTGKPNIKKSNYLKVQKLLGLPPSLVLKKYANAYKLTKEDRLIPSFKNYLKRIVKWFSS</sequence>
<gene>
    <name evidence="3" type="ORF">E1J38_000570</name>
</gene>
<name>A0A562YH83_9FLAO</name>
<keyword evidence="1" id="KW-0328">Glycosyltransferase</keyword>
<evidence type="ECO:0000313" key="4">
    <source>
        <dbReference type="Proteomes" id="UP000295814"/>
    </source>
</evidence>
<dbReference type="Gene3D" id="3.90.550.10">
    <property type="entry name" value="Spore Coat Polysaccharide Biosynthesis Protein SpsA, Chain A"/>
    <property type="match status" value="1"/>
</dbReference>
<evidence type="ECO:0000313" key="3">
    <source>
        <dbReference type="EMBL" id="TWO34375.1"/>
    </source>
</evidence>
<dbReference type="GO" id="GO:0016757">
    <property type="term" value="F:glycosyltransferase activity"/>
    <property type="evidence" value="ECO:0007669"/>
    <property type="project" value="UniProtKB-KW"/>
</dbReference>